<evidence type="ECO:0000256" key="1">
    <source>
        <dbReference type="SAM" id="Phobius"/>
    </source>
</evidence>
<proteinExistence type="predicted"/>
<comment type="caution">
    <text evidence="2">The sequence shown here is derived from an EMBL/GenBank/DDBJ whole genome shotgun (WGS) entry which is preliminary data.</text>
</comment>
<accession>A0A8H3A7U9</accession>
<feature type="transmembrane region" description="Helical" evidence="1">
    <location>
        <begin position="105"/>
        <end position="123"/>
    </location>
</feature>
<dbReference type="EMBL" id="CAJMWW010000064">
    <property type="protein sequence ID" value="CAE6411907.1"/>
    <property type="molecule type" value="Genomic_DNA"/>
</dbReference>
<dbReference type="Proteomes" id="UP000663841">
    <property type="component" value="Unassembled WGS sequence"/>
</dbReference>
<evidence type="ECO:0000313" key="2">
    <source>
        <dbReference type="EMBL" id="CAE6411907.1"/>
    </source>
</evidence>
<dbReference type="AlphaFoldDB" id="A0A8H3A7U9"/>
<sequence length="124" mass="13943">MLDSDYAFGYGHGKDSSDYGSFFVAEYGDRRVGVRGHRDYNVVIESIRKLFPSLSNVPSSQINLSAFIPRLDCEIELHEGIWDQALSDIKIVKVAVVRKDSEVGAVRLACVILFGILFAVFLWR</sequence>
<keyword evidence="1" id="KW-0812">Transmembrane</keyword>
<reference evidence="2" key="1">
    <citation type="submission" date="2021-01" db="EMBL/GenBank/DDBJ databases">
        <authorList>
            <person name="Kaushik A."/>
        </authorList>
    </citation>
    <scope>NUCLEOTIDE SEQUENCE</scope>
    <source>
        <strain evidence="2">AG3-T5</strain>
    </source>
</reference>
<name>A0A8H3A7U9_9AGAM</name>
<protein>
    <submittedName>
        <fullName evidence="2">Uncharacterized protein</fullName>
    </submittedName>
</protein>
<keyword evidence="1" id="KW-0472">Membrane</keyword>
<gene>
    <name evidence="2" type="ORF">RDB_LOCUS24331</name>
</gene>
<organism evidence="2 3">
    <name type="scientific">Rhizoctonia solani</name>
    <dbReference type="NCBI Taxonomy" id="456999"/>
    <lineage>
        <taxon>Eukaryota</taxon>
        <taxon>Fungi</taxon>
        <taxon>Dikarya</taxon>
        <taxon>Basidiomycota</taxon>
        <taxon>Agaricomycotina</taxon>
        <taxon>Agaricomycetes</taxon>
        <taxon>Cantharellales</taxon>
        <taxon>Ceratobasidiaceae</taxon>
        <taxon>Rhizoctonia</taxon>
    </lineage>
</organism>
<evidence type="ECO:0000313" key="3">
    <source>
        <dbReference type="Proteomes" id="UP000663841"/>
    </source>
</evidence>
<keyword evidence="1" id="KW-1133">Transmembrane helix</keyword>